<dbReference type="GO" id="GO:0005524">
    <property type="term" value="F:ATP binding"/>
    <property type="evidence" value="ECO:0007669"/>
    <property type="project" value="UniProtKB-UniRule"/>
</dbReference>
<dbReference type="SMART" id="SM00873">
    <property type="entry name" value="B3_4"/>
    <property type="match status" value="1"/>
</dbReference>
<keyword evidence="11 16" id="KW-0694">RNA-binding</keyword>
<evidence type="ECO:0000259" key="19">
    <source>
        <dbReference type="PROSITE" id="PS51483"/>
    </source>
</evidence>
<gene>
    <name evidence="15" type="primary">pheT</name>
    <name evidence="20" type="ORF">G5B40_09870</name>
</gene>
<dbReference type="Pfam" id="PF03147">
    <property type="entry name" value="FDX-ACB"/>
    <property type="match status" value="1"/>
</dbReference>
<organism evidence="20 21">
    <name type="scientific">Pikeienuella piscinae</name>
    <dbReference type="NCBI Taxonomy" id="2748098"/>
    <lineage>
        <taxon>Bacteria</taxon>
        <taxon>Pseudomonadati</taxon>
        <taxon>Pseudomonadota</taxon>
        <taxon>Alphaproteobacteria</taxon>
        <taxon>Rhodobacterales</taxon>
        <taxon>Paracoccaceae</taxon>
        <taxon>Pikeienuella</taxon>
    </lineage>
</organism>
<dbReference type="Gene3D" id="3.30.930.10">
    <property type="entry name" value="Bira Bifunctional Protein, Domain 2"/>
    <property type="match status" value="1"/>
</dbReference>
<evidence type="ECO:0000256" key="10">
    <source>
        <dbReference type="ARBA" id="ARBA00022842"/>
    </source>
</evidence>
<dbReference type="InterPro" id="IPR005147">
    <property type="entry name" value="tRNA_synthase_B5-dom"/>
</dbReference>
<dbReference type="RefSeq" id="WP_165098038.1">
    <property type="nucleotide sequence ID" value="NZ_CP049056.1"/>
</dbReference>
<feature type="binding site" evidence="15">
    <location>
        <position position="460"/>
    </location>
    <ligand>
        <name>Mg(2+)</name>
        <dbReference type="ChEBI" id="CHEBI:18420"/>
        <note>shared with alpha subunit</note>
    </ligand>
</feature>
<feature type="domain" description="TRNA-binding" evidence="17">
    <location>
        <begin position="39"/>
        <end position="155"/>
    </location>
</feature>
<dbReference type="Gene3D" id="2.40.50.140">
    <property type="entry name" value="Nucleic acid-binding proteins"/>
    <property type="match status" value="1"/>
</dbReference>
<evidence type="ECO:0000256" key="14">
    <source>
        <dbReference type="ARBA" id="ARBA00049255"/>
    </source>
</evidence>
<dbReference type="InterPro" id="IPR036690">
    <property type="entry name" value="Fdx_antiC-bd_sf"/>
</dbReference>
<dbReference type="SUPFAM" id="SSF56037">
    <property type="entry name" value="PheT/TilS domain"/>
    <property type="match status" value="1"/>
</dbReference>
<dbReference type="KEGG" id="hdh:G5B40_09870"/>
<dbReference type="AlphaFoldDB" id="A0A7L5BY08"/>
<evidence type="ECO:0000256" key="13">
    <source>
        <dbReference type="ARBA" id="ARBA00023146"/>
    </source>
</evidence>
<evidence type="ECO:0000256" key="12">
    <source>
        <dbReference type="ARBA" id="ARBA00022917"/>
    </source>
</evidence>
<sequence length="811" mass="85644">MKFTLNWLRDHLETEAPLDEILETLTDLGLEVEGVEDPAAALGAFTIARVIEAGRHPDADRLKLCRVETWPNGPDAPSEEVQVVCGAPNARTGLVGVFAAPGTHIPGTGVDLKPGVIRGVASNGMLCSERELMISDEHDGIIELPETAPLGARYIDYAGLDDPVIEIAVTPNRPDALGVAGIARDLGARGLGAVKTPAIEPVAGAFPCPIDVTIDADALQAAPLFCGRLIRNVANGPSPKWLQTRLRAIGLRPISALVDITNFLTYDRNRPLHVFDADKVKGALRVHWAETGSTITALDDKDYALEPTMLAISDANGPESIAGIMGGAATGCTAETVNVFVESAHWDPVTIAAAGRRLKIVSDARYRFERGADPEFARPGLELATRMILDLCGGEASEVVTAGAAPDSARSYRLDPARTMSLVGLEIAAEEQVRILGALGFEAKKTAEGYDVSVPSWRPDVKGEADLVEEIARVASLTKLEARPMRPAKPGVQGAVLKPMQKRTALARRRLAAAGLNECVTYSFVSGKEAALFGGGDPLLKLENPISSELSDMRPSPLPGLLAAAARNQARNIGDFGLFEVGAEYFGPEPGEQRDVAAAIRVGATAPRHWSGVRRPVDLHDARADAEAVLSAIGAPVARLTAVREEAPNWLHPGRAAALKLGPKNTLAVFGELHPSVLAALDVKGPVVAMAVYLENAPFPKAKGGARPALALSAYQAVERDFAFVVDARTEAETILRAARAADKALIEEASVFDVFDGPKAEAQMGEGRKSVAISVRLQPTKGTLTDEEIEAVAARVVAGVEKATGGALRS</sequence>
<dbReference type="HAMAP" id="MF_00283">
    <property type="entry name" value="Phe_tRNA_synth_beta1"/>
    <property type="match status" value="1"/>
</dbReference>
<dbReference type="GO" id="GO:0006432">
    <property type="term" value="P:phenylalanyl-tRNA aminoacylation"/>
    <property type="evidence" value="ECO:0007669"/>
    <property type="project" value="UniProtKB-UniRule"/>
</dbReference>
<dbReference type="NCBIfam" id="TIGR00472">
    <property type="entry name" value="pheT_bact"/>
    <property type="match status" value="1"/>
</dbReference>
<keyword evidence="21" id="KW-1185">Reference proteome</keyword>
<comment type="similarity">
    <text evidence="2 15">Belongs to the phenylalanyl-tRNA synthetase beta subunit family. Type 1 subfamily.</text>
</comment>
<dbReference type="SUPFAM" id="SSF55681">
    <property type="entry name" value="Class II aaRS and biotin synthetases"/>
    <property type="match status" value="1"/>
</dbReference>
<comment type="subunit">
    <text evidence="3 15">Tetramer of two alpha and two beta subunits.</text>
</comment>
<comment type="catalytic activity">
    <reaction evidence="14 15">
        <text>tRNA(Phe) + L-phenylalanine + ATP = L-phenylalanyl-tRNA(Phe) + AMP + diphosphate + H(+)</text>
        <dbReference type="Rhea" id="RHEA:19413"/>
        <dbReference type="Rhea" id="RHEA-COMP:9668"/>
        <dbReference type="Rhea" id="RHEA-COMP:9699"/>
        <dbReference type="ChEBI" id="CHEBI:15378"/>
        <dbReference type="ChEBI" id="CHEBI:30616"/>
        <dbReference type="ChEBI" id="CHEBI:33019"/>
        <dbReference type="ChEBI" id="CHEBI:58095"/>
        <dbReference type="ChEBI" id="CHEBI:78442"/>
        <dbReference type="ChEBI" id="CHEBI:78531"/>
        <dbReference type="ChEBI" id="CHEBI:456215"/>
        <dbReference type="EC" id="6.1.1.20"/>
    </reaction>
</comment>
<dbReference type="Pfam" id="PF03483">
    <property type="entry name" value="B3_4"/>
    <property type="match status" value="1"/>
</dbReference>
<feature type="binding site" evidence="15">
    <location>
        <position position="470"/>
    </location>
    <ligand>
        <name>Mg(2+)</name>
        <dbReference type="ChEBI" id="CHEBI:18420"/>
        <note>shared with alpha subunit</note>
    </ligand>
</feature>
<dbReference type="GO" id="GO:0009328">
    <property type="term" value="C:phenylalanine-tRNA ligase complex"/>
    <property type="evidence" value="ECO:0007669"/>
    <property type="project" value="TreeGrafter"/>
</dbReference>
<proteinExistence type="inferred from homology"/>
<dbReference type="GO" id="GO:0004826">
    <property type="term" value="F:phenylalanine-tRNA ligase activity"/>
    <property type="evidence" value="ECO:0007669"/>
    <property type="project" value="UniProtKB-UniRule"/>
</dbReference>
<dbReference type="PANTHER" id="PTHR10947:SF0">
    <property type="entry name" value="PHENYLALANINE--TRNA LIGASE BETA SUBUNIT"/>
    <property type="match status" value="1"/>
</dbReference>
<dbReference type="CDD" id="cd02796">
    <property type="entry name" value="tRNA_bind_bactPheRS"/>
    <property type="match status" value="1"/>
</dbReference>
<accession>A0A7L5BY08</accession>
<feature type="domain" description="FDX-ACB" evidence="18">
    <location>
        <begin position="713"/>
        <end position="810"/>
    </location>
</feature>
<dbReference type="PROSITE" id="PS51483">
    <property type="entry name" value="B5"/>
    <property type="match status" value="1"/>
</dbReference>
<keyword evidence="9 15" id="KW-0067">ATP-binding</keyword>
<evidence type="ECO:0000256" key="5">
    <source>
        <dbReference type="ARBA" id="ARBA00022555"/>
    </source>
</evidence>
<dbReference type="Gene3D" id="3.30.70.380">
    <property type="entry name" value="Ferrodoxin-fold anticodon-binding domain"/>
    <property type="match status" value="1"/>
</dbReference>
<evidence type="ECO:0000259" key="17">
    <source>
        <dbReference type="PROSITE" id="PS50886"/>
    </source>
</evidence>
<dbReference type="PROSITE" id="PS50886">
    <property type="entry name" value="TRBD"/>
    <property type="match status" value="1"/>
</dbReference>
<evidence type="ECO:0000259" key="18">
    <source>
        <dbReference type="PROSITE" id="PS51447"/>
    </source>
</evidence>
<keyword evidence="6 15" id="KW-0436">Ligase</keyword>
<comment type="subcellular location">
    <subcellularLocation>
        <location evidence="1 15">Cytoplasm</location>
    </subcellularLocation>
</comment>
<feature type="binding site" evidence="15">
    <location>
        <position position="469"/>
    </location>
    <ligand>
        <name>Mg(2+)</name>
        <dbReference type="ChEBI" id="CHEBI:18420"/>
        <note>shared with alpha subunit</note>
    </ligand>
</feature>
<reference evidence="20 21" key="1">
    <citation type="submission" date="2020-02" db="EMBL/GenBank/DDBJ databases">
        <title>complete genome sequence of Rhodobacteraceae bacterium.</title>
        <authorList>
            <person name="Park J."/>
            <person name="Kim Y.-S."/>
            <person name="Kim K.-H."/>
        </authorList>
    </citation>
    <scope>NUCLEOTIDE SEQUENCE [LARGE SCALE GENOMIC DNA]</scope>
    <source>
        <strain evidence="20 21">RR4-56</strain>
    </source>
</reference>
<dbReference type="Gene3D" id="3.30.56.10">
    <property type="match status" value="2"/>
</dbReference>
<evidence type="ECO:0000256" key="4">
    <source>
        <dbReference type="ARBA" id="ARBA00022490"/>
    </source>
</evidence>
<evidence type="ECO:0000256" key="15">
    <source>
        <dbReference type="HAMAP-Rule" id="MF_00283"/>
    </source>
</evidence>
<evidence type="ECO:0000256" key="2">
    <source>
        <dbReference type="ARBA" id="ARBA00008653"/>
    </source>
</evidence>
<evidence type="ECO:0000313" key="20">
    <source>
        <dbReference type="EMBL" id="QIE55728.1"/>
    </source>
</evidence>
<dbReference type="InterPro" id="IPR045060">
    <property type="entry name" value="Phe-tRNA-ligase_IIc_bsu"/>
</dbReference>
<dbReference type="InterPro" id="IPR012340">
    <property type="entry name" value="NA-bd_OB-fold"/>
</dbReference>
<evidence type="ECO:0000256" key="9">
    <source>
        <dbReference type="ARBA" id="ARBA00022840"/>
    </source>
</evidence>
<evidence type="ECO:0000313" key="21">
    <source>
        <dbReference type="Proteomes" id="UP000503336"/>
    </source>
</evidence>
<keyword evidence="13 15" id="KW-0030">Aminoacyl-tRNA synthetase</keyword>
<dbReference type="InterPro" id="IPR005121">
    <property type="entry name" value="Fdx_antiC-bd"/>
</dbReference>
<dbReference type="InterPro" id="IPR005146">
    <property type="entry name" value="B3/B4_tRNA-bd"/>
</dbReference>
<dbReference type="EMBL" id="CP049056">
    <property type="protein sequence ID" value="QIE55728.1"/>
    <property type="molecule type" value="Genomic_DNA"/>
</dbReference>
<comment type="cofactor">
    <cofactor evidence="15">
        <name>Mg(2+)</name>
        <dbReference type="ChEBI" id="CHEBI:18420"/>
    </cofactor>
    <text evidence="15">Binds 2 magnesium ions per tetramer.</text>
</comment>
<evidence type="ECO:0000256" key="3">
    <source>
        <dbReference type="ARBA" id="ARBA00011209"/>
    </source>
</evidence>
<protein>
    <recommendedName>
        <fullName evidence="15">Phenylalanine--tRNA ligase beta subunit</fullName>
        <ecNumber evidence="15">6.1.1.20</ecNumber>
    </recommendedName>
    <alternativeName>
        <fullName evidence="15">Phenylalanyl-tRNA synthetase beta subunit</fullName>
        <shortName evidence="15">PheRS</shortName>
    </alternativeName>
</protein>
<dbReference type="SUPFAM" id="SSF46955">
    <property type="entry name" value="Putative DNA-binding domain"/>
    <property type="match status" value="1"/>
</dbReference>
<dbReference type="InterPro" id="IPR045864">
    <property type="entry name" value="aa-tRNA-synth_II/BPL/LPL"/>
</dbReference>
<dbReference type="GO" id="GO:0000049">
    <property type="term" value="F:tRNA binding"/>
    <property type="evidence" value="ECO:0007669"/>
    <property type="project" value="UniProtKB-UniRule"/>
</dbReference>
<dbReference type="Gene3D" id="3.50.40.10">
    <property type="entry name" value="Phenylalanyl-trna Synthetase, Chain B, domain 3"/>
    <property type="match status" value="1"/>
</dbReference>
<dbReference type="PROSITE" id="PS51447">
    <property type="entry name" value="FDX_ACB"/>
    <property type="match status" value="1"/>
</dbReference>
<dbReference type="SUPFAM" id="SSF50249">
    <property type="entry name" value="Nucleic acid-binding proteins"/>
    <property type="match status" value="1"/>
</dbReference>
<keyword evidence="4 15" id="KW-0963">Cytoplasm</keyword>
<keyword evidence="5 16" id="KW-0820">tRNA-binding</keyword>
<dbReference type="SMART" id="SM00896">
    <property type="entry name" value="FDX-ACB"/>
    <property type="match status" value="1"/>
</dbReference>
<dbReference type="SUPFAM" id="SSF54991">
    <property type="entry name" value="Anticodon-binding domain of PheRS"/>
    <property type="match status" value="1"/>
</dbReference>
<dbReference type="Proteomes" id="UP000503336">
    <property type="component" value="Chromosome"/>
</dbReference>
<evidence type="ECO:0000256" key="7">
    <source>
        <dbReference type="ARBA" id="ARBA00022723"/>
    </source>
</evidence>
<feature type="domain" description="B5" evidence="19">
    <location>
        <begin position="407"/>
        <end position="482"/>
    </location>
</feature>
<dbReference type="InterPro" id="IPR020825">
    <property type="entry name" value="Phe-tRNA_synthase-like_B3/B4"/>
</dbReference>
<dbReference type="PANTHER" id="PTHR10947">
    <property type="entry name" value="PHENYLALANYL-TRNA SYNTHETASE BETA CHAIN AND LEUCINE-RICH REPEAT-CONTAINING PROTEIN 47"/>
    <property type="match status" value="1"/>
</dbReference>
<dbReference type="Pfam" id="PF03484">
    <property type="entry name" value="B5"/>
    <property type="match status" value="1"/>
</dbReference>
<keyword evidence="10 15" id="KW-0460">Magnesium</keyword>
<dbReference type="InterPro" id="IPR002547">
    <property type="entry name" value="tRNA-bd_dom"/>
</dbReference>
<evidence type="ECO:0000256" key="8">
    <source>
        <dbReference type="ARBA" id="ARBA00022741"/>
    </source>
</evidence>
<dbReference type="CDD" id="cd00769">
    <property type="entry name" value="PheRS_beta_core"/>
    <property type="match status" value="1"/>
</dbReference>
<evidence type="ECO:0000256" key="6">
    <source>
        <dbReference type="ARBA" id="ARBA00022598"/>
    </source>
</evidence>
<dbReference type="EC" id="6.1.1.20" evidence="15"/>
<keyword evidence="7 15" id="KW-0479">Metal-binding</keyword>
<evidence type="ECO:0000256" key="11">
    <source>
        <dbReference type="ARBA" id="ARBA00022884"/>
    </source>
</evidence>
<dbReference type="GO" id="GO:0000287">
    <property type="term" value="F:magnesium ion binding"/>
    <property type="evidence" value="ECO:0007669"/>
    <property type="project" value="UniProtKB-UniRule"/>
</dbReference>
<keyword evidence="12 15" id="KW-0648">Protein biosynthesis</keyword>
<dbReference type="Pfam" id="PF17759">
    <property type="entry name" value="tRNA_synthFbeta"/>
    <property type="match status" value="1"/>
</dbReference>
<dbReference type="Pfam" id="PF01588">
    <property type="entry name" value="tRNA_bind"/>
    <property type="match status" value="1"/>
</dbReference>
<keyword evidence="8 15" id="KW-0547">Nucleotide-binding</keyword>
<feature type="binding site" evidence="15">
    <location>
        <position position="466"/>
    </location>
    <ligand>
        <name>Mg(2+)</name>
        <dbReference type="ChEBI" id="CHEBI:18420"/>
        <note>shared with alpha subunit</note>
    </ligand>
</feature>
<dbReference type="InterPro" id="IPR033714">
    <property type="entry name" value="tRNA_bind_bactPheRS"/>
</dbReference>
<dbReference type="InterPro" id="IPR009061">
    <property type="entry name" value="DNA-bd_dom_put_sf"/>
</dbReference>
<dbReference type="InterPro" id="IPR041616">
    <property type="entry name" value="PheRS_beta_core"/>
</dbReference>
<name>A0A7L5BY08_9RHOB</name>
<dbReference type="SMART" id="SM00874">
    <property type="entry name" value="B5"/>
    <property type="match status" value="1"/>
</dbReference>
<evidence type="ECO:0000256" key="16">
    <source>
        <dbReference type="PROSITE-ProRule" id="PRU00209"/>
    </source>
</evidence>
<dbReference type="InterPro" id="IPR004532">
    <property type="entry name" value="Phe-tRNA-ligase_IIc_bsu_bact"/>
</dbReference>
<evidence type="ECO:0000256" key="1">
    <source>
        <dbReference type="ARBA" id="ARBA00004496"/>
    </source>
</evidence>